<evidence type="ECO:0000256" key="10">
    <source>
        <dbReference type="ARBA" id="ARBA00022989"/>
    </source>
</evidence>
<evidence type="ECO:0000256" key="13">
    <source>
        <dbReference type="ARBA" id="ARBA00023180"/>
    </source>
</evidence>
<dbReference type="InterPro" id="IPR048290">
    <property type="entry name" value="ZP_chr"/>
</dbReference>
<evidence type="ECO:0000256" key="15">
    <source>
        <dbReference type="SAM" id="MobiDB-lite"/>
    </source>
</evidence>
<evidence type="ECO:0000256" key="3">
    <source>
        <dbReference type="ARBA" id="ARBA00017980"/>
    </source>
</evidence>
<evidence type="ECO:0000256" key="9">
    <source>
        <dbReference type="ARBA" id="ARBA00022729"/>
    </source>
</evidence>
<organism evidence="17 18">
    <name type="scientific">Takifugu bimaculatus</name>
    <dbReference type="NCBI Taxonomy" id="433685"/>
    <lineage>
        <taxon>Eukaryota</taxon>
        <taxon>Metazoa</taxon>
        <taxon>Chordata</taxon>
        <taxon>Craniata</taxon>
        <taxon>Vertebrata</taxon>
        <taxon>Euteleostomi</taxon>
        <taxon>Actinopterygii</taxon>
        <taxon>Neopterygii</taxon>
        <taxon>Teleostei</taxon>
        <taxon>Neoteleostei</taxon>
        <taxon>Acanthomorphata</taxon>
        <taxon>Eupercaria</taxon>
        <taxon>Tetraodontiformes</taxon>
        <taxon>Tetradontoidea</taxon>
        <taxon>Tetraodontidae</taxon>
        <taxon>Takifugu</taxon>
    </lineage>
</organism>
<comment type="domain">
    <text evidence="14">The ZP domain is involved in the polymerization of the ZP proteins to form the zona pellucida.</text>
</comment>
<keyword evidence="9 14" id="KW-0732">Signal</keyword>
<dbReference type="FunFam" id="2.60.40.4100:FF:000002">
    <property type="entry name" value="Zona pellucida sperm-binding protein 3"/>
    <property type="match status" value="1"/>
</dbReference>
<comment type="caution">
    <text evidence="17">The sequence shown here is derived from an EMBL/GenBank/DDBJ whole genome shotgun (WGS) entry which is preliminary data.</text>
</comment>
<feature type="signal peptide" evidence="14">
    <location>
        <begin position="1"/>
        <end position="22"/>
    </location>
</feature>
<dbReference type="InterPro" id="IPR042235">
    <property type="entry name" value="ZP-C_dom"/>
</dbReference>
<keyword evidence="8 14" id="KW-0812">Transmembrane</keyword>
<dbReference type="EMBL" id="SWLE01000012">
    <property type="protein sequence ID" value="TNM94399.1"/>
    <property type="molecule type" value="Genomic_DNA"/>
</dbReference>
<evidence type="ECO:0000256" key="11">
    <source>
        <dbReference type="ARBA" id="ARBA00023136"/>
    </source>
</evidence>
<evidence type="ECO:0000256" key="8">
    <source>
        <dbReference type="ARBA" id="ARBA00022692"/>
    </source>
</evidence>
<dbReference type="PANTHER" id="PTHR11576">
    <property type="entry name" value="ZONA PELLUCIDA SPERM-BINDING PROTEIN 3"/>
    <property type="match status" value="1"/>
</dbReference>
<accession>A0A4Z2BQR3</accession>
<feature type="chain" id="PRO_5025717346" description="Zona pellucida sperm-binding protein 3" evidence="14">
    <location>
        <begin position="23"/>
        <end position="543"/>
    </location>
</feature>
<comment type="subcellular location">
    <subcellularLocation>
        <location evidence="1">Secreted</location>
        <location evidence="1">Extracellular space</location>
        <location evidence="1">Extracellular matrix</location>
    </subcellularLocation>
    <subcellularLocation>
        <location evidence="14">Zona pellucida</location>
    </subcellularLocation>
    <subcellularLocation>
        <location evidence="14">Cell membrane</location>
        <topology evidence="14">Single-pass type I membrane protein</topology>
    </subcellularLocation>
</comment>
<dbReference type="GO" id="GO:2000344">
    <property type="term" value="P:positive regulation of acrosome reaction"/>
    <property type="evidence" value="ECO:0007669"/>
    <property type="project" value="UniProtKB-UniRule"/>
</dbReference>
<dbReference type="GO" id="GO:0035805">
    <property type="term" value="C:egg coat"/>
    <property type="evidence" value="ECO:0007669"/>
    <property type="project" value="UniProtKB-SubCell"/>
</dbReference>
<dbReference type="Gene3D" id="2.60.40.4100">
    <property type="entry name" value="Zona pellucida, ZP-C domain"/>
    <property type="match status" value="1"/>
</dbReference>
<dbReference type="PRINTS" id="PR00023">
    <property type="entry name" value="ZPELLUCIDA"/>
</dbReference>
<dbReference type="Proteomes" id="UP000516260">
    <property type="component" value="Chromosome 2"/>
</dbReference>
<comment type="similarity">
    <text evidence="2 14">Belongs to the ZP domain family. ZPC subfamily.</text>
</comment>
<evidence type="ECO:0000256" key="7">
    <source>
        <dbReference type="ARBA" id="ARBA00022685"/>
    </source>
</evidence>
<name>A0A4Z2BQR3_9TELE</name>
<dbReference type="GO" id="GO:0007339">
    <property type="term" value="P:binding of sperm to zona pellucida"/>
    <property type="evidence" value="ECO:0007669"/>
    <property type="project" value="UniProtKB-UniRule"/>
</dbReference>
<dbReference type="GO" id="GO:0035804">
    <property type="term" value="F:structural constituent of egg coat"/>
    <property type="evidence" value="ECO:0007669"/>
    <property type="project" value="UniProtKB-UniRule"/>
</dbReference>
<evidence type="ECO:0000256" key="4">
    <source>
        <dbReference type="ARBA" id="ARBA00022475"/>
    </source>
</evidence>
<keyword evidence="13" id="KW-0325">Glycoprotein</keyword>
<keyword evidence="7 14" id="KW-0165">Cleavage on pair of basic residues</keyword>
<dbReference type="Pfam" id="PF00100">
    <property type="entry name" value="Zona_pellucida"/>
    <property type="match status" value="1"/>
</dbReference>
<proteinExistence type="inferred from homology"/>
<evidence type="ECO:0000256" key="6">
    <source>
        <dbReference type="ARBA" id="ARBA00022530"/>
    </source>
</evidence>
<dbReference type="SMART" id="SM00241">
    <property type="entry name" value="ZP"/>
    <property type="match status" value="1"/>
</dbReference>
<feature type="region of interest" description="Disordered" evidence="15">
    <location>
        <begin position="63"/>
        <end position="90"/>
    </location>
</feature>
<keyword evidence="6 14" id="KW-0272">Extracellular matrix</keyword>
<comment type="function">
    <text evidence="14">Component of the zona pellucida, an extracellular matrix surrounding oocytes which mediates sperm binding, induction of the acrosome reaction and prevents post-fertilization polyspermy. The zona pellucida is composed of 3 to 4 glycoproteins, ZP1, ZP2, ZP3, and ZP4. ZP3 is essential for sperm binding and zona matrix formation.</text>
</comment>
<dbReference type="GO" id="GO:0005886">
    <property type="term" value="C:plasma membrane"/>
    <property type="evidence" value="ECO:0007669"/>
    <property type="project" value="UniProtKB-SubCell"/>
</dbReference>
<keyword evidence="10 14" id="KW-1133">Transmembrane helix</keyword>
<feature type="transmembrane region" description="Helical" evidence="14">
    <location>
        <begin position="495"/>
        <end position="518"/>
    </location>
</feature>
<dbReference type="PROSITE" id="PS51034">
    <property type="entry name" value="ZP_2"/>
    <property type="match status" value="1"/>
</dbReference>
<evidence type="ECO:0000313" key="18">
    <source>
        <dbReference type="Proteomes" id="UP000516260"/>
    </source>
</evidence>
<keyword evidence="5 14" id="KW-0964">Secreted</keyword>
<evidence type="ECO:0000256" key="5">
    <source>
        <dbReference type="ARBA" id="ARBA00022525"/>
    </source>
</evidence>
<keyword evidence="4 14" id="KW-1003">Cell membrane</keyword>
<evidence type="ECO:0000256" key="12">
    <source>
        <dbReference type="ARBA" id="ARBA00023157"/>
    </source>
</evidence>
<dbReference type="Gene3D" id="2.60.40.3210">
    <property type="entry name" value="Zona pellucida, ZP-N domain"/>
    <property type="match status" value="1"/>
</dbReference>
<keyword evidence="18" id="KW-1185">Reference proteome</keyword>
<sequence length="543" mass="59690">MGSRVVVSIGIVFLIAGGKTWAAAKTQISARAKETLNQTWADGEVAGPRPRARNNYQLRIYQLRRPDTEKEKQQPPQRPEDAGGGPEQLGIEKPVHRLIPIQGPDLNPHFEPETRVMVIADHRVPVPAASVAAHCGEGEVAVEVNQNLFGNGQLIYPSDLTLGGCVAQSTTDHILLFQTELHGCNSMLNMTEDALIYSFSLEYLPTPIGNTFILKTNPAKVVIECHYQRRHYVSSNALRPAWVLFAAMMEAEQQPQFSLRLMTEDWQSPRPSNVFFLSDVIHFEAVLLGYHVPLRIYVDSCVATVTPDPDSQPRYPFIDNYGCLRDSRLTGAKSFFLQRSQEDKIQFQLETFRFHQDHNNSVHITCQLKATSVSGPIDSQHKSCSFLTEANRWVASDGDNMVCRCCETSCGEQRRKRRSAADAGTWEGRASLGVILLEEDTQELPQEPAPQSPTGAVHISGKCTKPISSGFTFQLKDPVLIGFCYPPPPASSSSMAFLCGAGATIAFVLLALVGAVVCSRTSKPTAYTAHGTHVATARAGSRL</sequence>
<protein>
    <recommendedName>
        <fullName evidence="3 14">Zona pellucida sperm-binding protein 3</fullName>
    </recommendedName>
</protein>
<reference evidence="17 18" key="1">
    <citation type="submission" date="2019-04" db="EMBL/GenBank/DDBJ databases">
        <title>The sequence and de novo assembly of Takifugu bimaculatus genome using PacBio and Hi-C technologies.</title>
        <authorList>
            <person name="Xu P."/>
            <person name="Liu B."/>
            <person name="Zhou Z."/>
        </authorList>
    </citation>
    <scope>NUCLEOTIDE SEQUENCE [LARGE SCALE GENOMIC DNA]</scope>
    <source>
        <strain evidence="17">TB-2018</strain>
        <tissue evidence="17">Muscle</tissue>
    </source>
</reference>
<keyword evidence="11 14" id="KW-0472">Membrane</keyword>
<comment type="PTM">
    <text evidence="14">Proteolytically cleaved before the transmembrane segment to yield the secreted ectodomain incorporated in the zona pellucida.</text>
</comment>
<dbReference type="AlphaFoldDB" id="A0A4Z2BQR3"/>
<evidence type="ECO:0000256" key="2">
    <source>
        <dbReference type="ARBA" id="ARBA00006735"/>
    </source>
</evidence>
<dbReference type="FunFam" id="2.60.40.3210:FF:000001">
    <property type="entry name" value="Zona pellucida sperm-binding protein 3"/>
    <property type="match status" value="1"/>
</dbReference>
<dbReference type="PANTHER" id="PTHR11576:SF2">
    <property type="entry name" value="ZONA PELLUCIDA SPERM-BINDING PROTEIN 3"/>
    <property type="match status" value="1"/>
</dbReference>
<gene>
    <name evidence="17" type="ORF">fugu_002575</name>
</gene>
<feature type="compositionally biased region" description="Basic and acidic residues" evidence="15">
    <location>
        <begin position="64"/>
        <end position="81"/>
    </location>
</feature>
<feature type="domain" description="ZP" evidence="16">
    <location>
        <begin position="134"/>
        <end position="391"/>
    </location>
</feature>
<dbReference type="InterPro" id="IPR055356">
    <property type="entry name" value="ZP-N"/>
</dbReference>
<evidence type="ECO:0000313" key="17">
    <source>
        <dbReference type="EMBL" id="TNM94399.1"/>
    </source>
</evidence>
<evidence type="ECO:0000256" key="1">
    <source>
        <dbReference type="ARBA" id="ARBA00004498"/>
    </source>
</evidence>
<dbReference type="InterPro" id="IPR001507">
    <property type="entry name" value="ZP_dom"/>
</dbReference>
<keyword evidence="12 14" id="KW-1015">Disulfide bond</keyword>
<dbReference type="GO" id="GO:0035803">
    <property type="term" value="P:egg coat formation"/>
    <property type="evidence" value="ECO:0007669"/>
    <property type="project" value="UniProtKB-UniRule"/>
</dbReference>
<evidence type="ECO:0000256" key="14">
    <source>
        <dbReference type="RuleBase" id="RU367066"/>
    </source>
</evidence>
<dbReference type="GO" id="GO:0032190">
    <property type="term" value="F:acrosin binding"/>
    <property type="evidence" value="ECO:0007669"/>
    <property type="project" value="TreeGrafter"/>
</dbReference>
<dbReference type="Pfam" id="PF23344">
    <property type="entry name" value="ZP-N"/>
    <property type="match status" value="1"/>
</dbReference>
<dbReference type="InterPro" id="IPR055355">
    <property type="entry name" value="ZP-C"/>
</dbReference>
<evidence type="ECO:0000259" key="16">
    <source>
        <dbReference type="PROSITE" id="PS51034"/>
    </source>
</evidence>